<protein>
    <submittedName>
        <fullName evidence="1">Uncharacterized protein</fullName>
    </submittedName>
</protein>
<gene>
    <name evidence="1" type="ordered locus">LILAB_05065</name>
</gene>
<dbReference type="HOGENOM" id="CLU_3357231_0_0_7"/>
<organism evidence="1 2">
    <name type="scientific">Myxococcus fulvus (strain ATCC BAA-855 / HW-1)</name>
    <dbReference type="NCBI Taxonomy" id="483219"/>
    <lineage>
        <taxon>Bacteria</taxon>
        <taxon>Pseudomonadati</taxon>
        <taxon>Myxococcota</taxon>
        <taxon>Myxococcia</taxon>
        <taxon>Myxococcales</taxon>
        <taxon>Cystobacterineae</taxon>
        <taxon>Myxococcaceae</taxon>
        <taxon>Myxococcus</taxon>
    </lineage>
</organism>
<dbReference type="AlphaFoldDB" id="F8CNL7"/>
<sequence>MYVPMASAARISRCGTSSGSVWTTAAAVGLPPPRSR</sequence>
<dbReference type="EMBL" id="CP002830">
    <property type="protein sequence ID" value="AEI62934.1"/>
    <property type="molecule type" value="Genomic_DNA"/>
</dbReference>
<evidence type="ECO:0000313" key="1">
    <source>
        <dbReference type="EMBL" id="AEI62934.1"/>
    </source>
</evidence>
<name>F8CNL7_MYXFH</name>
<reference evidence="1 2" key="1">
    <citation type="journal article" date="2011" name="J. Bacteriol.">
        <title>Genome sequence of the halotolerant marine bacterium Myxococcus fulvus HW-1.</title>
        <authorList>
            <person name="Li Z.F."/>
            <person name="Li X."/>
            <person name="Liu H."/>
            <person name="Liu X."/>
            <person name="Han K."/>
            <person name="Wu Z.H."/>
            <person name="Hu W."/>
            <person name="Li F.F."/>
            <person name="Li Y.Z."/>
        </authorList>
    </citation>
    <scope>NUCLEOTIDE SEQUENCE [LARGE SCALE GENOMIC DNA]</scope>
    <source>
        <strain evidence="2">ATCC BAA-855 / HW-1</strain>
    </source>
</reference>
<dbReference type="Proteomes" id="UP000000488">
    <property type="component" value="Chromosome"/>
</dbReference>
<proteinExistence type="predicted"/>
<evidence type="ECO:0000313" key="2">
    <source>
        <dbReference type="Proteomes" id="UP000000488"/>
    </source>
</evidence>
<accession>F8CNL7</accession>
<dbReference type="KEGG" id="mfu:LILAB_05065"/>